<dbReference type="Proteomes" id="UP000799423">
    <property type="component" value="Unassembled WGS sequence"/>
</dbReference>
<accession>A0A6A7B5N3</accession>
<evidence type="ECO:0000313" key="2">
    <source>
        <dbReference type="Proteomes" id="UP000799423"/>
    </source>
</evidence>
<sequence>MPAGDEDQIIADIAAVLAAGIDVDEDSDEDEEDDTSLDPDFVVEDDIVDESNLAVNDVVLEDVEVEPDFARKLRVILDTLCQWAGNISYPDFKALAKEDRPVTLSVWKVLKTVGVDFLLVMYLAAIPLRVQKLFLKQEWCLDDFLSLPEVEEEDASDQGLYGNFPTGRWERAPKIGCECYVGSAKVFQRRINDHLKISRQYDVSELPEGKNRSFHYRTTCREGVSCNFRKLAQFKRPIHAGYLVILEGIFMVLFGTYNYPGYCSQWATQPSYDLVKNLRASLDVPAIPWKGLNAAWPLRQGFVSQGGKAPSECCNAACKTMTYPRNMMPEGPKHPRAIADSWNPLGGYLCRRCESYRERRGVLPDNATLVKLVSQYTLEVTKSNSRLAGQTVICADCGAVEGSDGARNSANGYGTRHIATNGKIQCSACYGYVAKYGKKRDNTLSVSKAAREQADADRKAGRPVLCKHCLKAEGTCKKKHVASKSGGMICQQCYQKKHLR</sequence>
<organism evidence="1 2">
    <name type="scientific">Plenodomus tracheiphilus IPT5</name>
    <dbReference type="NCBI Taxonomy" id="1408161"/>
    <lineage>
        <taxon>Eukaryota</taxon>
        <taxon>Fungi</taxon>
        <taxon>Dikarya</taxon>
        <taxon>Ascomycota</taxon>
        <taxon>Pezizomycotina</taxon>
        <taxon>Dothideomycetes</taxon>
        <taxon>Pleosporomycetidae</taxon>
        <taxon>Pleosporales</taxon>
        <taxon>Pleosporineae</taxon>
        <taxon>Leptosphaeriaceae</taxon>
        <taxon>Plenodomus</taxon>
    </lineage>
</organism>
<gene>
    <name evidence="1" type="ORF">T440DRAFT_398410</name>
</gene>
<keyword evidence="2" id="KW-1185">Reference proteome</keyword>
<protein>
    <submittedName>
        <fullName evidence="1">Uncharacterized protein</fullName>
    </submittedName>
</protein>
<dbReference type="AlphaFoldDB" id="A0A6A7B5N3"/>
<evidence type="ECO:0000313" key="1">
    <source>
        <dbReference type="EMBL" id="KAF2849679.1"/>
    </source>
</evidence>
<proteinExistence type="predicted"/>
<dbReference type="EMBL" id="MU006310">
    <property type="protein sequence ID" value="KAF2849679.1"/>
    <property type="molecule type" value="Genomic_DNA"/>
</dbReference>
<name>A0A6A7B5N3_9PLEO</name>
<reference evidence="1" key="1">
    <citation type="submission" date="2020-01" db="EMBL/GenBank/DDBJ databases">
        <authorList>
            <consortium name="DOE Joint Genome Institute"/>
            <person name="Haridas S."/>
            <person name="Albert R."/>
            <person name="Binder M."/>
            <person name="Bloem J."/>
            <person name="Labutti K."/>
            <person name="Salamov A."/>
            <person name="Andreopoulos B."/>
            <person name="Baker S.E."/>
            <person name="Barry K."/>
            <person name="Bills G."/>
            <person name="Bluhm B.H."/>
            <person name="Cannon C."/>
            <person name="Castanera R."/>
            <person name="Culley D.E."/>
            <person name="Daum C."/>
            <person name="Ezra D."/>
            <person name="Gonzalez J.B."/>
            <person name="Henrissat B."/>
            <person name="Kuo A."/>
            <person name="Liang C."/>
            <person name="Lipzen A."/>
            <person name="Lutzoni F."/>
            <person name="Magnuson J."/>
            <person name="Mondo S."/>
            <person name="Nolan M."/>
            <person name="Ohm R."/>
            <person name="Pangilinan J."/>
            <person name="Park H.-J."/>
            <person name="Ramirez L."/>
            <person name="Alfaro M."/>
            <person name="Sun H."/>
            <person name="Tritt A."/>
            <person name="Yoshinaga Y."/>
            <person name="Zwiers L.-H."/>
            <person name="Turgeon B.G."/>
            <person name="Goodwin S.B."/>
            <person name="Spatafora J.W."/>
            <person name="Crous P.W."/>
            <person name="Grigoriev I.V."/>
        </authorList>
    </citation>
    <scope>NUCLEOTIDE SEQUENCE</scope>
    <source>
        <strain evidence="1">IPT5</strain>
    </source>
</reference>
<dbReference type="OrthoDB" id="3790672at2759"/>